<protein>
    <submittedName>
        <fullName evidence="1">Uncharacterized protein</fullName>
    </submittedName>
</protein>
<dbReference type="Proteomes" id="UP000287651">
    <property type="component" value="Unassembled WGS sequence"/>
</dbReference>
<name>A0A426XRM3_ENSVE</name>
<reference evidence="1 2" key="1">
    <citation type="journal article" date="2014" name="Agronomy (Basel)">
        <title>A Draft Genome Sequence for Ensete ventricosum, the Drought-Tolerant Tree Against Hunger.</title>
        <authorList>
            <person name="Harrison J."/>
            <person name="Moore K.A."/>
            <person name="Paszkiewicz K."/>
            <person name="Jones T."/>
            <person name="Grant M."/>
            <person name="Ambacheew D."/>
            <person name="Muzemil S."/>
            <person name="Studholme D.J."/>
        </authorList>
    </citation>
    <scope>NUCLEOTIDE SEQUENCE [LARGE SCALE GENOMIC DNA]</scope>
</reference>
<gene>
    <name evidence="1" type="ORF">B296_00018458</name>
</gene>
<dbReference type="AlphaFoldDB" id="A0A426XRM3"/>
<evidence type="ECO:0000313" key="2">
    <source>
        <dbReference type="Proteomes" id="UP000287651"/>
    </source>
</evidence>
<proteinExistence type="predicted"/>
<accession>A0A426XRM3</accession>
<evidence type="ECO:0000313" key="1">
    <source>
        <dbReference type="EMBL" id="RRT42081.1"/>
    </source>
</evidence>
<organism evidence="1 2">
    <name type="scientific">Ensete ventricosum</name>
    <name type="common">Abyssinian banana</name>
    <name type="synonym">Musa ensete</name>
    <dbReference type="NCBI Taxonomy" id="4639"/>
    <lineage>
        <taxon>Eukaryota</taxon>
        <taxon>Viridiplantae</taxon>
        <taxon>Streptophyta</taxon>
        <taxon>Embryophyta</taxon>
        <taxon>Tracheophyta</taxon>
        <taxon>Spermatophyta</taxon>
        <taxon>Magnoliopsida</taxon>
        <taxon>Liliopsida</taxon>
        <taxon>Zingiberales</taxon>
        <taxon>Musaceae</taxon>
        <taxon>Ensete</taxon>
    </lineage>
</organism>
<comment type="caution">
    <text evidence="1">The sequence shown here is derived from an EMBL/GenBank/DDBJ whole genome shotgun (WGS) entry which is preliminary data.</text>
</comment>
<sequence length="81" mass="8517">MSIPLADVYLTSHQPSLVRGVVHRLAVASALAHRPLPTGSGGTVRRSAVVFVVTRRLSPAVRGQGAGLARRLCCIARYQGG</sequence>
<dbReference type="EMBL" id="AMZH03018087">
    <property type="protein sequence ID" value="RRT42081.1"/>
    <property type="molecule type" value="Genomic_DNA"/>
</dbReference>